<evidence type="ECO:0000259" key="12">
    <source>
        <dbReference type="PROSITE" id="PS52044"/>
    </source>
</evidence>
<proteinExistence type="inferred from homology"/>
<dbReference type="GeneID" id="2903148"/>
<feature type="compositionally biased region" description="Acidic residues" evidence="11">
    <location>
        <begin position="131"/>
        <end position="141"/>
    </location>
</feature>
<evidence type="ECO:0000256" key="7">
    <source>
        <dbReference type="ARBA" id="ARBA00022801"/>
    </source>
</evidence>
<dbReference type="GO" id="GO:0004045">
    <property type="term" value="F:peptidyl-tRNA hydrolase activity"/>
    <property type="evidence" value="ECO:0007669"/>
    <property type="project" value="EnsemblFungi"/>
</dbReference>
<keyword evidence="5" id="KW-0677">Repeat</keyword>
<dbReference type="SUPFAM" id="SSF48403">
    <property type="entry name" value="Ankyrin repeat"/>
    <property type="match status" value="1"/>
</dbReference>
<keyword evidence="3 10" id="KW-0963">Cytoplasm</keyword>
<name>Q6BMD4_DEBHA</name>
<dbReference type="OrthoDB" id="429841at2759"/>
<evidence type="ECO:0000256" key="9">
    <source>
        <dbReference type="ARBA" id="ARBA00023054"/>
    </source>
</evidence>
<keyword evidence="8" id="KW-0040">ANK repeat</keyword>
<dbReference type="Pfam" id="PF18826">
    <property type="entry name" value="bVLRF1"/>
    <property type="match status" value="1"/>
</dbReference>
<dbReference type="KEGG" id="dha:DEHA2F06424g"/>
<dbReference type="PROSITE" id="PS52044">
    <property type="entry name" value="VLRF1"/>
    <property type="match status" value="1"/>
</dbReference>
<feature type="compositionally biased region" description="Basic and acidic residues" evidence="11">
    <location>
        <begin position="545"/>
        <end position="583"/>
    </location>
</feature>
<dbReference type="GO" id="GO:0005789">
    <property type="term" value="C:endoplasmic reticulum membrane"/>
    <property type="evidence" value="ECO:0007669"/>
    <property type="project" value="EnsemblFungi"/>
</dbReference>
<dbReference type="GO" id="GO:0072344">
    <property type="term" value="P:rescue of stalled ribosome"/>
    <property type="evidence" value="ECO:0007669"/>
    <property type="project" value="EnsemblFungi"/>
</dbReference>
<evidence type="ECO:0000256" key="2">
    <source>
        <dbReference type="ARBA" id="ARBA00009262"/>
    </source>
</evidence>
<evidence type="ECO:0000256" key="6">
    <source>
        <dbReference type="ARBA" id="ARBA00022759"/>
    </source>
</evidence>
<feature type="domain" description="VLRF1" evidence="12">
    <location>
        <begin position="225"/>
        <end position="387"/>
    </location>
</feature>
<comment type="subcellular location">
    <subcellularLocation>
        <location evidence="1">Cytoplasm</location>
    </subcellularLocation>
</comment>
<dbReference type="Gene3D" id="1.25.40.20">
    <property type="entry name" value="Ankyrin repeat-containing domain"/>
    <property type="match status" value="1"/>
</dbReference>
<dbReference type="VEuPathDB" id="FungiDB:DEHA2F06424g"/>
<evidence type="ECO:0000256" key="11">
    <source>
        <dbReference type="SAM" id="MobiDB-lite"/>
    </source>
</evidence>
<dbReference type="InterPro" id="IPR041175">
    <property type="entry name" value="VLRF1/Vms1"/>
</dbReference>
<dbReference type="GO" id="GO:0004521">
    <property type="term" value="F:RNA endonuclease activity"/>
    <property type="evidence" value="ECO:0007669"/>
    <property type="project" value="EnsemblFungi"/>
</dbReference>
<feature type="compositionally biased region" description="Basic and acidic residues" evidence="11">
    <location>
        <begin position="611"/>
        <end position="628"/>
    </location>
</feature>
<evidence type="ECO:0000256" key="3">
    <source>
        <dbReference type="ARBA" id="ARBA00022490"/>
    </source>
</evidence>
<reference evidence="13 14" key="1">
    <citation type="journal article" date="2004" name="Nature">
        <title>Genome evolution in yeasts.</title>
        <authorList>
            <consortium name="Genolevures"/>
            <person name="Dujon B."/>
            <person name="Sherman D."/>
            <person name="Fischer G."/>
            <person name="Durrens P."/>
            <person name="Casaregola S."/>
            <person name="Lafontaine I."/>
            <person name="de Montigny J."/>
            <person name="Marck C."/>
            <person name="Neuveglise C."/>
            <person name="Talla E."/>
            <person name="Goffard N."/>
            <person name="Frangeul L."/>
            <person name="Aigle M."/>
            <person name="Anthouard V."/>
            <person name="Babour A."/>
            <person name="Barbe V."/>
            <person name="Barnay S."/>
            <person name="Blanchin S."/>
            <person name="Beckerich J.M."/>
            <person name="Beyne E."/>
            <person name="Bleykasten C."/>
            <person name="Boisrame A."/>
            <person name="Boyer J."/>
            <person name="Cattolico L."/>
            <person name="Confanioleri F."/>
            <person name="de Daruvar A."/>
            <person name="Despons L."/>
            <person name="Fabre E."/>
            <person name="Fairhead C."/>
            <person name="Ferry-Dumazet H."/>
            <person name="Groppi A."/>
            <person name="Hantraye F."/>
            <person name="Hennequin C."/>
            <person name="Jauniaux N."/>
            <person name="Joyet P."/>
            <person name="Kachouri R."/>
            <person name="Kerrest A."/>
            <person name="Koszul R."/>
            <person name="Lemaire M."/>
            <person name="Lesur I."/>
            <person name="Ma L."/>
            <person name="Muller H."/>
            <person name="Nicaud J.M."/>
            <person name="Nikolski M."/>
            <person name="Oztas S."/>
            <person name="Ozier-Kalogeropoulos O."/>
            <person name="Pellenz S."/>
            <person name="Potier S."/>
            <person name="Richard G.F."/>
            <person name="Straub M.L."/>
            <person name="Suleau A."/>
            <person name="Swennene D."/>
            <person name="Tekaia F."/>
            <person name="Wesolowski-Louvel M."/>
            <person name="Westhof E."/>
            <person name="Wirth B."/>
            <person name="Zeniou-Meyer M."/>
            <person name="Zivanovic I."/>
            <person name="Bolotin-Fukuhara M."/>
            <person name="Thierry A."/>
            <person name="Bouchier C."/>
            <person name="Caudron B."/>
            <person name="Scarpelli C."/>
            <person name="Gaillardin C."/>
            <person name="Weissenbach J."/>
            <person name="Wincker P."/>
            <person name="Souciet J.L."/>
        </authorList>
    </citation>
    <scope>NUCLEOTIDE SEQUENCE [LARGE SCALE GENOMIC DNA]</scope>
    <source>
        <strain evidence="14">ATCC 36239 / CBS 767 / BCRC 21394 / JCM 1990 / NBRC 0083 / IGC 2968</strain>
    </source>
</reference>
<feature type="compositionally biased region" description="Polar residues" evidence="11">
    <location>
        <begin position="597"/>
        <end position="610"/>
    </location>
</feature>
<dbReference type="GO" id="GO:0036266">
    <property type="term" value="C:Cdc48p-Npl4p-Vms1p AAA ATPase complex"/>
    <property type="evidence" value="ECO:0007669"/>
    <property type="project" value="EnsemblFungi"/>
</dbReference>
<dbReference type="InterPro" id="IPR047139">
    <property type="entry name" value="ANKZ1/VMS1"/>
</dbReference>
<dbReference type="FunCoup" id="Q6BMD4">
    <property type="interactions" value="202"/>
</dbReference>
<feature type="region of interest" description="Disordered" evidence="11">
    <location>
        <begin position="399"/>
        <end position="424"/>
    </location>
</feature>
<dbReference type="InterPro" id="IPR036770">
    <property type="entry name" value="Ankyrin_rpt-contain_sf"/>
</dbReference>
<evidence type="ECO:0000313" key="14">
    <source>
        <dbReference type="Proteomes" id="UP000000599"/>
    </source>
</evidence>
<gene>
    <name evidence="13" type="ordered locus">DEHA2F06424g</name>
</gene>
<evidence type="ECO:0000256" key="1">
    <source>
        <dbReference type="ARBA" id="ARBA00004496"/>
    </source>
</evidence>
<dbReference type="GO" id="GO:0072671">
    <property type="term" value="P:mitochondria-associated ubiquitin-dependent protein catabolic process"/>
    <property type="evidence" value="ECO:0007669"/>
    <property type="project" value="EnsemblFungi"/>
</dbReference>
<feature type="region of interest" description="Disordered" evidence="11">
    <location>
        <begin position="277"/>
        <end position="304"/>
    </location>
</feature>
<dbReference type="GO" id="GO:0005829">
    <property type="term" value="C:cytosol"/>
    <property type="evidence" value="ECO:0007669"/>
    <property type="project" value="EnsemblFungi"/>
</dbReference>
<dbReference type="AlphaFoldDB" id="Q6BMD4"/>
<accession>Q6BMD4</accession>
<evidence type="ECO:0000256" key="4">
    <source>
        <dbReference type="ARBA" id="ARBA00022722"/>
    </source>
</evidence>
<dbReference type="GO" id="GO:0036503">
    <property type="term" value="P:ERAD pathway"/>
    <property type="evidence" value="ECO:0007669"/>
    <property type="project" value="EnsemblFungi"/>
</dbReference>
<keyword evidence="9" id="KW-0175">Coiled coil</keyword>
<dbReference type="RefSeq" id="XP_460637.2">
    <property type="nucleotide sequence ID" value="XM_460637.1"/>
</dbReference>
<feature type="region of interest" description="Disordered" evidence="11">
    <location>
        <begin position="541"/>
        <end position="634"/>
    </location>
</feature>
<protein>
    <submittedName>
        <fullName evidence="13">DEHA2F06424p</fullName>
    </submittedName>
</protein>
<dbReference type="HOGENOM" id="CLU_014293_1_1_1"/>
<dbReference type="PANTHER" id="PTHR16036:SF2">
    <property type="entry name" value="TRNA ENDONUCLEASE ANKZF1"/>
    <property type="match status" value="1"/>
</dbReference>
<evidence type="ECO:0000256" key="10">
    <source>
        <dbReference type="PROSITE-ProRule" id="PRU01389"/>
    </source>
</evidence>
<feature type="region of interest" description="Disordered" evidence="11">
    <location>
        <begin position="123"/>
        <end position="144"/>
    </location>
</feature>
<dbReference type="PANTHER" id="PTHR16036">
    <property type="entry name" value="ANKYRIN REPEAT AND ZINC FINGER DOMAIN-CONTAINING PROTEIN 1"/>
    <property type="match status" value="1"/>
</dbReference>
<dbReference type="GO" id="GO:0071630">
    <property type="term" value="P:nuclear protein quality control by the ubiquitin-proteasome system"/>
    <property type="evidence" value="ECO:0007669"/>
    <property type="project" value="EnsemblFungi"/>
</dbReference>
<evidence type="ECO:0000256" key="5">
    <source>
        <dbReference type="ARBA" id="ARBA00022737"/>
    </source>
</evidence>
<dbReference type="EMBL" id="CR382138">
    <property type="protein sequence ID" value="CAG88969.2"/>
    <property type="molecule type" value="Genomic_DNA"/>
</dbReference>
<dbReference type="InParanoid" id="Q6BMD4"/>
<dbReference type="eggNOG" id="KOG2505">
    <property type="taxonomic scope" value="Eukaryota"/>
</dbReference>
<sequence>MDKVNNTDIDANDSYLYDLPEKILGSLELIYFDSSTTVVPSQSVPSTSTQVVEVNTDTKEDKPIQNISVCSVCKPQYDLKATQNEKRDHYRSDYHRLNLKRSISNLPPLSESEFDRLIEEESIESISGSDDSSESESEDELSSSTKLDTIIEKFDSVSIDKNETNDDEEEGTISYLNTNSPFIYFKSILIPEGKVFGVYKSVFTERQLQEDPVETLRSFSNPPIKTKKSALLMIGGGHFAGAIISHIPKNIKGNAPNFKESKQEQLTNIIESKTFHRYTTRKKQGGSQSASDNARGKANSAGSSIRRYNEQALTREVRDLLMSWKGHIDDCTNIYIRANGPSSRRILVGYDGCVLHTSDDRIRSFPFTTKRATTSELKKAWSNLSYLTIHDMPKSNEKLKKRLQKQRDNLKNSQQQHSKKPEEIVLDENDKHSNELIGFLKKSKAPMLVNYIHKNNLSPNHELSPKDQYVHNPTLLHFASSQGLSHMVQVLIVNLKADPTISNQFGKTPFELAGNTATRRAFQIARYSLGEDYCDWQLSKVGSPKSKEEVEREQKEEQKKIDEDKKKMIEDELAKRTEMEQKKPTYSSGGTLGSGKIPSSLTETSGLSEQQKMRIMREQRARAAEARMKRMQGN</sequence>
<comment type="similarity">
    <text evidence="2 10">Belongs to the ANKZF1/VMS1 family.</text>
</comment>
<feature type="active site" evidence="10">
    <location>
        <position position="288"/>
    </location>
</feature>
<dbReference type="STRING" id="284592.Q6BMD4"/>
<keyword evidence="14" id="KW-1185">Reference proteome</keyword>
<organism evidence="13 14">
    <name type="scientific">Debaryomyces hansenii (strain ATCC 36239 / CBS 767 / BCRC 21394 / JCM 1990 / NBRC 0083 / IGC 2968)</name>
    <name type="common">Yeast</name>
    <name type="synonym">Torulaspora hansenii</name>
    <dbReference type="NCBI Taxonomy" id="284592"/>
    <lineage>
        <taxon>Eukaryota</taxon>
        <taxon>Fungi</taxon>
        <taxon>Dikarya</taxon>
        <taxon>Ascomycota</taxon>
        <taxon>Saccharomycotina</taxon>
        <taxon>Pichiomycetes</taxon>
        <taxon>Debaryomycetaceae</taxon>
        <taxon>Debaryomyces</taxon>
    </lineage>
</organism>
<keyword evidence="6 10" id="KW-0255">Endonuclease</keyword>
<comment type="domain">
    <text evidence="10">The VLRF1 domain mediates binding to the 60S ribosomal subunit.</text>
</comment>
<dbReference type="Proteomes" id="UP000000599">
    <property type="component" value="Chromosome F"/>
</dbReference>
<evidence type="ECO:0000313" key="13">
    <source>
        <dbReference type="EMBL" id="CAG88969.2"/>
    </source>
</evidence>
<evidence type="ECO:0000256" key="8">
    <source>
        <dbReference type="ARBA" id="ARBA00023043"/>
    </source>
</evidence>
<keyword evidence="7 10" id="KW-0378">Hydrolase</keyword>
<keyword evidence="4 10" id="KW-0540">Nuclease</keyword>
<dbReference type="OMA" id="GPHIFMC"/>